<reference evidence="1 2" key="1">
    <citation type="journal article" date="2015" name="Stand. Genomic Sci.">
        <title>Genomic Encyclopedia of Bacterial and Archaeal Type Strains, Phase III: the genomes of soil and plant-associated and newly described type strains.</title>
        <authorList>
            <person name="Whitman W.B."/>
            <person name="Woyke T."/>
            <person name="Klenk H.P."/>
            <person name="Zhou Y."/>
            <person name="Lilburn T.G."/>
            <person name="Beck B.J."/>
            <person name="De Vos P."/>
            <person name="Vandamme P."/>
            <person name="Eisen J.A."/>
            <person name="Garrity G."/>
            <person name="Hugenholtz P."/>
            <person name="Kyrpides N.C."/>
        </authorList>
    </citation>
    <scope>NUCLEOTIDE SEQUENCE [LARGE SCALE GENOMIC DNA]</scope>
    <source>
        <strain evidence="1 2">CGMCC 1.7271</strain>
    </source>
</reference>
<dbReference type="AlphaFoldDB" id="A0A562SGT1"/>
<evidence type="ECO:0000313" key="1">
    <source>
        <dbReference type="EMBL" id="TWI80452.1"/>
    </source>
</evidence>
<evidence type="ECO:0000313" key="2">
    <source>
        <dbReference type="Proteomes" id="UP000316167"/>
    </source>
</evidence>
<proteinExistence type="predicted"/>
<dbReference type="EMBL" id="VLLE01000005">
    <property type="protein sequence ID" value="TWI80452.1"/>
    <property type="molecule type" value="Genomic_DNA"/>
</dbReference>
<name>A0A562SGT1_9BACT</name>
<dbReference type="InterPro" id="IPR007922">
    <property type="entry name" value="DciA-like"/>
</dbReference>
<comment type="caution">
    <text evidence="1">The sequence shown here is derived from an EMBL/GenBank/DDBJ whole genome shotgun (WGS) entry which is preliminary data.</text>
</comment>
<dbReference type="OrthoDB" id="9804942at2"/>
<gene>
    <name evidence="1" type="ORF">IQ13_3129</name>
</gene>
<sequence length="93" mass="10929">MGEMSIQQAMEQFLNQSKLKQRVRALEITDVWEELMGKTIAKYTDEIKLVNQQLIISTSVAPLKQELLFQKEKIRNRINELFNEHAVKEVIIK</sequence>
<dbReference type="PANTHER" id="PTHR36456">
    <property type="entry name" value="UPF0232 PROTEIN SCO3875"/>
    <property type="match status" value="1"/>
</dbReference>
<organism evidence="1 2">
    <name type="scientific">Lacibacter cauensis</name>
    <dbReference type="NCBI Taxonomy" id="510947"/>
    <lineage>
        <taxon>Bacteria</taxon>
        <taxon>Pseudomonadati</taxon>
        <taxon>Bacteroidota</taxon>
        <taxon>Chitinophagia</taxon>
        <taxon>Chitinophagales</taxon>
        <taxon>Chitinophagaceae</taxon>
        <taxon>Lacibacter</taxon>
    </lineage>
</organism>
<dbReference type="PANTHER" id="PTHR36456:SF1">
    <property type="entry name" value="UPF0232 PROTEIN SCO3875"/>
    <property type="match status" value="1"/>
</dbReference>
<protein>
    <submittedName>
        <fullName evidence="1">Uncharacterized protein DUF721</fullName>
    </submittedName>
</protein>
<accession>A0A562SGT1</accession>
<keyword evidence="2" id="KW-1185">Reference proteome</keyword>
<dbReference type="Proteomes" id="UP000316167">
    <property type="component" value="Unassembled WGS sequence"/>
</dbReference>
<dbReference type="Pfam" id="PF05258">
    <property type="entry name" value="DciA"/>
    <property type="match status" value="1"/>
</dbReference>